<evidence type="ECO:0000256" key="4">
    <source>
        <dbReference type="ARBA" id="ARBA00023004"/>
    </source>
</evidence>
<dbReference type="Proteomes" id="UP000074119">
    <property type="component" value="Chromosome"/>
</dbReference>
<dbReference type="InterPro" id="IPR039261">
    <property type="entry name" value="FNR_nucleotide-bd"/>
</dbReference>
<keyword evidence="7" id="KW-0503">Monooxygenase</keyword>
<dbReference type="InterPro" id="IPR012675">
    <property type="entry name" value="Beta-grasp_dom_sf"/>
</dbReference>
<dbReference type="Gene3D" id="3.10.20.30">
    <property type="match status" value="1"/>
</dbReference>
<dbReference type="InterPro" id="IPR017938">
    <property type="entry name" value="Riboflavin_synthase-like_b-brl"/>
</dbReference>
<dbReference type="AlphaFoldDB" id="A0A127M9Y0"/>
<dbReference type="InterPro" id="IPR008333">
    <property type="entry name" value="Cbr1-like_FAD-bd_dom"/>
</dbReference>
<dbReference type="InterPro" id="IPR001433">
    <property type="entry name" value="OxRdtase_FAD/NAD-bd"/>
</dbReference>
<protein>
    <submittedName>
        <fullName evidence="7">Monooxygenase</fullName>
    </submittedName>
</protein>
<dbReference type="RefSeq" id="WP_008252808.1">
    <property type="nucleotide sequence ID" value="NZ_CP014544.1"/>
</dbReference>
<keyword evidence="4" id="KW-0408">Iron</keyword>
<dbReference type="PANTHER" id="PTHR43644">
    <property type="entry name" value="NA(+)-TRANSLOCATING NADH-QUINONE REDUCTASE SUBUNIT"/>
    <property type="match status" value="1"/>
</dbReference>
<organism evidence="7 8">
    <name type="scientific">Zhongshania aliphaticivorans</name>
    <dbReference type="NCBI Taxonomy" id="1470434"/>
    <lineage>
        <taxon>Bacteria</taxon>
        <taxon>Pseudomonadati</taxon>
        <taxon>Pseudomonadota</taxon>
        <taxon>Gammaproteobacteria</taxon>
        <taxon>Cellvibrionales</taxon>
        <taxon>Spongiibacteraceae</taxon>
        <taxon>Zhongshania</taxon>
    </lineage>
</organism>
<keyword evidence="2" id="KW-0285">Flavoprotein</keyword>
<dbReference type="GO" id="GO:0004497">
    <property type="term" value="F:monooxygenase activity"/>
    <property type="evidence" value="ECO:0007669"/>
    <property type="project" value="UniProtKB-KW"/>
</dbReference>
<keyword evidence="7" id="KW-0560">Oxidoreductase</keyword>
<gene>
    <name evidence="7" type="ORF">AZF00_17885</name>
</gene>
<evidence type="ECO:0000313" key="8">
    <source>
        <dbReference type="Proteomes" id="UP000074119"/>
    </source>
</evidence>
<dbReference type="Gene3D" id="3.40.50.80">
    <property type="entry name" value="Nucleotide-binding domain of ferredoxin-NADP reductase (FNR) module"/>
    <property type="match status" value="1"/>
</dbReference>
<sequence length="355" mass="38941">MKIFKSLFKKKIRTVFLEGKQLDFPVEPGSTILESALRNGINFPHNCTVGTCGSCKCRLLEGKISAHSEFGYTLSSQEVSSGYILACQSTPRQEKTIISVELDETTPSNLSSFTGRIIENKLLTHDIAKVTIKLSQPLKFIAGQYANIKAQSLARERNYSFASAPEDAGVSDVIFYIRKVDGGGFTERLFSGNMQNEILDLTGPHGNFHLRDSVSPMLCIAGGSGLAPIFSILKDAINNNVNRPCALLVGARTQKDLYELDVIKEISDKWNGDFLFLPVLSHEPKESTWDGARGLVTEFILDAFPNIETENAEAYMCGPPGMIDAGIATLTENGVQLSSIHYDKFTDQSHSAKMS</sequence>
<feature type="domain" description="FAD-binding FR-type" evidence="6">
    <location>
        <begin position="110"/>
        <end position="211"/>
    </location>
</feature>
<dbReference type="InterPro" id="IPR001041">
    <property type="entry name" value="2Fe-2S_ferredoxin-type"/>
</dbReference>
<keyword evidence="1" id="KW-0813">Transport</keyword>
<proteinExistence type="predicted"/>
<evidence type="ECO:0000256" key="2">
    <source>
        <dbReference type="ARBA" id="ARBA00022630"/>
    </source>
</evidence>
<dbReference type="Pfam" id="PF00175">
    <property type="entry name" value="NAD_binding_1"/>
    <property type="match status" value="1"/>
</dbReference>
<keyword evidence="3" id="KW-0274">FAD</keyword>
<dbReference type="PROSITE" id="PS51085">
    <property type="entry name" value="2FE2S_FER_2"/>
    <property type="match status" value="1"/>
</dbReference>
<reference evidence="7 8" key="1">
    <citation type="submission" date="2015-12" db="EMBL/GenBank/DDBJ databases">
        <authorList>
            <person name="Shamseldin A."/>
            <person name="Moawad H."/>
            <person name="Abd El-Rahim W.M."/>
            <person name="Sadowsky M.J."/>
        </authorList>
    </citation>
    <scope>NUCLEOTIDE SEQUENCE [LARGE SCALE GENOMIC DNA]</scope>
    <source>
        <strain evidence="7 8">SM2</strain>
    </source>
</reference>
<dbReference type="Pfam" id="PF00111">
    <property type="entry name" value="Fer2"/>
    <property type="match status" value="1"/>
</dbReference>
<dbReference type="InterPro" id="IPR017927">
    <property type="entry name" value="FAD-bd_FR_type"/>
</dbReference>
<dbReference type="CDD" id="cd00207">
    <property type="entry name" value="fer2"/>
    <property type="match status" value="1"/>
</dbReference>
<evidence type="ECO:0000259" key="6">
    <source>
        <dbReference type="PROSITE" id="PS51384"/>
    </source>
</evidence>
<evidence type="ECO:0000313" key="7">
    <source>
        <dbReference type="EMBL" id="AMO70057.1"/>
    </source>
</evidence>
<dbReference type="PRINTS" id="PR00410">
    <property type="entry name" value="PHEHYDRXLASE"/>
</dbReference>
<dbReference type="PROSITE" id="PS51384">
    <property type="entry name" value="FAD_FR"/>
    <property type="match status" value="1"/>
</dbReference>
<dbReference type="Gene3D" id="2.40.30.10">
    <property type="entry name" value="Translation factors"/>
    <property type="match status" value="1"/>
</dbReference>
<dbReference type="SUPFAM" id="SSF54292">
    <property type="entry name" value="2Fe-2S ferredoxin-like"/>
    <property type="match status" value="1"/>
</dbReference>
<dbReference type="EMBL" id="CP014544">
    <property type="protein sequence ID" value="AMO70057.1"/>
    <property type="molecule type" value="Genomic_DNA"/>
</dbReference>
<dbReference type="PROSITE" id="PS00197">
    <property type="entry name" value="2FE2S_FER_1"/>
    <property type="match status" value="1"/>
</dbReference>
<dbReference type="InterPro" id="IPR036010">
    <property type="entry name" value="2Fe-2S_ferredoxin-like_sf"/>
</dbReference>
<dbReference type="Pfam" id="PF00970">
    <property type="entry name" value="FAD_binding_6"/>
    <property type="match status" value="1"/>
</dbReference>
<dbReference type="KEGG" id="zal:AZF00_17885"/>
<dbReference type="PANTHER" id="PTHR43644:SF1">
    <property type="entry name" value="NAD(P)H-FLAVIN REDUCTASE"/>
    <property type="match status" value="1"/>
</dbReference>
<dbReference type="SUPFAM" id="SSF63380">
    <property type="entry name" value="Riboflavin synthase domain-like"/>
    <property type="match status" value="1"/>
</dbReference>
<dbReference type="STRING" id="1470434.AZF00_17885"/>
<accession>A0A127M9Y0</accession>
<dbReference type="GO" id="GO:0051537">
    <property type="term" value="F:2 iron, 2 sulfur cluster binding"/>
    <property type="evidence" value="ECO:0007669"/>
    <property type="project" value="InterPro"/>
</dbReference>
<evidence type="ECO:0000259" key="5">
    <source>
        <dbReference type="PROSITE" id="PS51085"/>
    </source>
</evidence>
<name>A0A127M9Y0_9GAMM</name>
<evidence type="ECO:0000256" key="1">
    <source>
        <dbReference type="ARBA" id="ARBA00022448"/>
    </source>
</evidence>
<dbReference type="InterPro" id="IPR006058">
    <property type="entry name" value="2Fe2S_fd_BS"/>
</dbReference>
<dbReference type="SUPFAM" id="SSF52343">
    <property type="entry name" value="Ferredoxin reductase-like, C-terminal NADP-linked domain"/>
    <property type="match status" value="1"/>
</dbReference>
<evidence type="ECO:0000256" key="3">
    <source>
        <dbReference type="ARBA" id="ARBA00022827"/>
    </source>
</evidence>
<feature type="domain" description="2Fe-2S ferredoxin-type" evidence="5">
    <location>
        <begin position="10"/>
        <end position="106"/>
    </location>
</feature>